<protein>
    <submittedName>
        <fullName evidence="4">Substrate-binding domain-containing protein</fullName>
    </submittedName>
</protein>
<sequence length="361" mass="38318">MNYRVTALVAATAAVGLFAADSASARDQVKIAGSSTVFPYAKIVAENFAKANAGLKAPVVESGGSGAGLKQFCDGVGEDKIDIANSSRRIKKGEQETCTKNGVADVVEVKFGYDGIVFASDVKGAAFAYEAKDWFNALAPEIVVDGKLVANPNKTWKEVNAAFPEWEVVAYIPGEKHGTREVFEEKVLVAGCKATGAEKLIAEKLQAAGTAEDKVKSAAEKACAKVRKDDGGKHAIDIDGDYTETLARLQANKESIGVFGLAFYENNTDKLRVATVGGVTPSVETISSGKYPVSRPLFFYVKKAHVGVIPGLKEYAEFFVSDKMIGEDGPLAQYGLVPLPEAEAKAVRETVKDLKPLAPLS</sequence>
<dbReference type="AlphaFoldDB" id="A0A8I1KIV3"/>
<feature type="domain" description="PBP" evidence="3">
    <location>
        <begin position="21"/>
        <end position="323"/>
    </location>
</feature>
<dbReference type="Proteomes" id="UP000623250">
    <property type="component" value="Unassembled WGS sequence"/>
</dbReference>
<dbReference type="PANTHER" id="PTHR30570">
    <property type="entry name" value="PERIPLASMIC PHOSPHATE BINDING COMPONENT OF PHOSPHATE ABC TRANSPORTER"/>
    <property type="match status" value="1"/>
</dbReference>
<dbReference type="EMBL" id="JAEMUK010000011">
    <property type="protein sequence ID" value="MBJ7543057.1"/>
    <property type="molecule type" value="Genomic_DNA"/>
</dbReference>
<evidence type="ECO:0000259" key="3">
    <source>
        <dbReference type="Pfam" id="PF12849"/>
    </source>
</evidence>
<dbReference type="InterPro" id="IPR050811">
    <property type="entry name" value="Phosphate_ABC_transporter"/>
</dbReference>
<dbReference type="PANTHER" id="PTHR30570:SF1">
    <property type="entry name" value="PHOSPHATE-BINDING PROTEIN PSTS"/>
    <property type="match status" value="1"/>
</dbReference>
<dbReference type="RefSeq" id="WP_081796586.1">
    <property type="nucleotide sequence ID" value="NZ_JAEMUK010000011.1"/>
</dbReference>
<evidence type="ECO:0000313" key="5">
    <source>
        <dbReference type="Proteomes" id="UP000623250"/>
    </source>
</evidence>
<dbReference type="SUPFAM" id="SSF53850">
    <property type="entry name" value="Periplasmic binding protein-like II"/>
    <property type="match status" value="1"/>
</dbReference>
<reference evidence="4 5" key="1">
    <citation type="submission" date="2020-12" db="EMBL/GenBank/DDBJ databases">
        <title>Revised draft genomes of Rhodomicrobium vannielii ATCC 17100 and Rhodomicrobium udaipurense JA643.</title>
        <authorList>
            <person name="Conners E.M."/>
            <person name="Davenport E.J."/>
            <person name="Bose A."/>
        </authorList>
    </citation>
    <scope>NUCLEOTIDE SEQUENCE [LARGE SCALE GENOMIC DNA]</scope>
    <source>
        <strain evidence="4 5">JA643</strain>
    </source>
</reference>
<dbReference type="Pfam" id="PF12849">
    <property type="entry name" value="PBP_like_2"/>
    <property type="match status" value="1"/>
</dbReference>
<evidence type="ECO:0000256" key="2">
    <source>
        <dbReference type="SAM" id="SignalP"/>
    </source>
</evidence>
<comment type="caution">
    <text evidence="4">The sequence shown here is derived from an EMBL/GenBank/DDBJ whole genome shotgun (WGS) entry which is preliminary data.</text>
</comment>
<evidence type="ECO:0000256" key="1">
    <source>
        <dbReference type="ARBA" id="ARBA00022729"/>
    </source>
</evidence>
<proteinExistence type="predicted"/>
<organism evidence="4 5">
    <name type="scientific">Rhodomicrobium udaipurense</name>
    <dbReference type="NCBI Taxonomy" id="1202716"/>
    <lineage>
        <taxon>Bacteria</taxon>
        <taxon>Pseudomonadati</taxon>
        <taxon>Pseudomonadota</taxon>
        <taxon>Alphaproteobacteria</taxon>
        <taxon>Hyphomicrobiales</taxon>
        <taxon>Hyphomicrobiaceae</taxon>
        <taxon>Rhodomicrobium</taxon>
    </lineage>
</organism>
<keyword evidence="5" id="KW-1185">Reference proteome</keyword>
<name>A0A8I1KIV3_9HYPH</name>
<feature type="signal peptide" evidence="2">
    <location>
        <begin position="1"/>
        <end position="25"/>
    </location>
</feature>
<keyword evidence="1 2" id="KW-0732">Signal</keyword>
<feature type="chain" id="PRO_5034740884" evidence="2">
    <location>
        <begin position="26"/>
        <end position="361"/>
    </location>
</feature>
<accession>A0A8I1KIV3</accession>
<dbReference type="Gene3D" id="3.40.190.10">
    <property type="entry name" value="Periplasmic binding protein-like II"/>
    <property type="match status" value="2"/>
</dbReference>
<dbReference type="InterPro" id="IPR024370">
    <property type="entry name" value="PBP_domain"/>
</dbReference>
<evidence type="ECO:0000313" key="4">
    <source>
        <dbReference type="EMBL" id="MBJ7543057.1"/>
    </source>
</evidence>
<gene>
    <name evidence="4" type="ORF">JDN41_05740</name>
</gene>